<dbReference type="InterPro" id="IPR042095">
    <property type="entry name" value="SUMF_sf"/>
</dbReference>
<proteinExistence type="predicted"/>
<dbReference type="STRING" id="215637.A0A4P9ZPS2"/>
<dbReference type="Proteomes" id="UP000268162">
    <property type="component" value="Unassembled WGS sequence"/>
</dbReference>
<evidence type="ECO:0000313" key="1">
    <source>
        <dbReference type="EMBL" id="RKP35446.1"/>
    </source>
</evidence>
<dbReference type="Gene3D" id="3.90.1580.10">
    <property type="entry name" value="paralog of FGE (formylglycine-generating enzyme)"/>
    <property type="match status" value="1"/>
</dbReference>
<dbReference type="PANTHER" id="PTHR43397:SF1">
    <property type="entry name" value="ERGOTHIONEINE BIOSYNTHESIS PROTEIN 1"/>
    <property type="match status" value="1"/>
</dbReference>
<gene>
    <name evidence="1" type="ORF">BJ085DRAFT_3209</name>
</gene>
<dbReference type="SUPFAM" id="SSF56436">
    <property type="entry name" value="C-type lectin-like"/>
    <property type="match status" value="1"/>
</dbReference>
<dbReference type="EMBL" id="ML002867">
    <property type="protein sequence ID" value="RKP35446.1"/>
    <property type="molecule type" value="Genomic_DNA"/>
</dbReference>
<feature type="non-terminal residue" evidence="1">
    <location>
        <position position="53"/>
    </location>
</feature>
<protein>
    <submittedName>
        <fullName evidence="1">Uncharacterized protein</fullName>
    </submittedName>
</protein>
<feature type="non-terminal residue" evidence="1">
    <location>
        <position position="1"/>
    </location>
</feature>
<dbReference type="InterPro" id="IPR016187">
    <property type="entry name" value="CTDL_fold"/>
</dbReference>
<organism evidence="1 2">
    <name type="scientific">Dimargaris cristalligena</name>
    <dbReference type="NCBI Taxonomy" id="215637"/>
    <lineage>
        <taxon>Eukaryota</taxon>
        <taxon>Fungi</taxon>
        <taxon>Fungi incertae sedis</taxon>
        <taxon>Zoopagomycota</taxon>
        <taxon>Kickxellomycotina</taxon>
        <taxon>Dimargaritomycetes</taxon>
        <taxon>Dimargaritales</taxon>
        <taxon>Dimargaritaceae</taxon>
        <taxon>Dimargaris</taxon>
    </lineage>
</organism>
<reference evidence="2" key="1">
    <citation type="journal article" date="2018" name="Nat. Microbiol.">
        <title>Leveraging single-cell genomics to expand the fungal tree of life.</title>
        <authorList>
            <person name="Ahrendt S.R."/>
            <person name="Quandt C.A."/>
            <person name="Ciobanu D."/>
            <person name="Clum A."/>
            <person name="Salamov A."/>
            <person name="Andreopoulos B."/>
            <person name="Cheng J.F."/>
            <person name="Woyke T."/>
            <person name="Pelin A."/>
            <person name="Henrissat B."/>
            <person name="Reynolds N.K."/>
            <person name="Benny G.L."/>
            <person name="Smith M.E."/>
            <person name="James T.Y."/>
            <person name="Grigoriev I.V."/>
        </authorList>
    </citation>
    <scope>NUCLEOTIDE SEQUENCE [LARGE SCALE GENOMIC DNA]</scope>
    <source>
        <strain evidence="2">RSA 468</strain>
    </source>
</reference>
<dbReference type="InterPro" id="IPR051128">
    <property type="entry name" value="EgtD_Methyltrsf_superfamily"/>
</dbReference>
<name>A0A4P9ZPS2_9FUNG</name>
<accession>A0A4P9ZPS2</accession>
<dbReference type="AlphaFoldDB" id="A0A4P9ZPS2"/>
<keyword evidence="2" id="KW-1185">Reference proteome</keyword>
<dbReference type="PANTHER" id="PTHR43397">
    <property type="entry name" value="ERGOTHIONEINE BIOSYNTHESIS PROTEIN 1"/>
    <property type="match status" value="1"/>
</dbReference>
<evidence type="ECO:0000313" key="2">
    <source>
        <dbReference type="Proteomes" id="UP000268162"/>
    </source>
</evidence>
<sequence length="53" mass="6172">STDFFKGEYYVVLGASWATHPRLAQRRSFRNWYQAGYGFAFITFRLCRSASSP</sequence>